<feature type="domain" description="N-acetyltransferase" evidence="1">
    <location>
        <begin position="13"/>
        <end position="182"/>
    </location>
</feature>
<evidence type="ECO:0000259" key="1">
    <source>
        <dbReference type="PROSITE" id="PS51186"/>
    </source>
</evidence>
<sequence>MTHPAETLAHGRVQLRRVRRTDEETLYRLINESLSHLRPWMAWVSPEGEHPRAAIADFLTQAEQNWLDGTAYSYAILVSDTMIGVCGLENRLGPDALEIGYWLHPAHTGHGYATEATAALITAAFTLPGIDRVQIWHDAANTPSGGVPRRLGFTRIARQSPPRGPLTPGEIGTDIIWELTRAENNDAADRNI</sequence>
<dbReference type="PROSITE" id="PS51186">
    <property type="entry name" value="GNAT"/>
    <property type="match status" value="1"/>
</dbReference>
<organism evidence="2 3">
    <name type="scientific">Nocardia wallacei</name>
    <dbReference type="NCBI Taxonomy" id="480035"/>
    <lineage>
        <taxon>Bacteria</taxon>
        <taxon>Bacillati</taxon>
        <taxon>Actinomycetota</taxon>
        <taxon>Actinomycetes</taxon>
        <taxon>Mycobacteriales</taxon>
        <taxon>Nocardiaceae</taxon>
        <taxon>Nocardia</taxon>
    </lineage>
</organism>
<dbReference type="GO" id="GO:0005737">
    <property type="term" value="C:cytoplasm"/>
    <property type="evidence" value="ECO:0007669"/>
    <property type="project" value="TreeGrafter"/>
</dbReference>
<dbReference type="InterPro" id="IPR051908">
    <property type="entry name" value="Ribosomal_N-acetyltransferase"/>
</dbReference>
<accession>A0A7G1KCW4</accession>
<dbReference type="AlphaFoldDB" id="A0A7G1KCW4"/>
<dbReference type="GO" id="GO:0008999">
    <property type="term" value="F:protein-N-terminal-alanine acetyltransferase activity"/>
    <property type="evidence" value="ECO:0007669"/>
    <property type="project" value="TreeGrafter"/>
</dbReference>
<dbReference type="SUPFAM" id="SSF55729">
    <property type="entry name" value="Acyl-CoA N-acyltransferases (Nat)"/>
    <property type="match status" value="1"/>
</dbReference>
<gene>
    <name evidence="2" type="ORF">NWFMUON74_01780</name>
</gene>
<dbReference type="RefSeq" id="WP_187686136.1">
    <property type="nucleotide sequence ID" value="NZ_AP023396.1"/>
</dbReference>
<dbReference type="GO" id="GO:1990189">
    <property type="term" value="F:protein N-terminal-serine acetyltransferase activity"/>
    <property type="evidence" value="ECO:0007669"/>
    <property type="project" value="TreeGrafter"/>
</dbReference>
<dbReference type="PANTHER" id="PTHR43441:SF3">
    <property type="entry name" value="ACETYLTRANSFERASE"/>
    <property type="match status" value="1"/>
</dbReference>
<protein>
    <submittedName>
        <fullName evidence="2">N-acetyltransferase</fullName>
    </submittedName>
</protein>
<dbReference type="EMBL" id="AP023396">
    <property type="protein sequence ID" value="BCK52406.1"/>
    <property type="molecule type" value="Genomic_DNA"/>
</dbReference>
<dbReference type="Gene3D" id="3.40.630.30">
    <property type="match status" value="1"/>
</dbReference>
<reference evidence="2 3" key="1">
    <citation type="submission" date="2020-08" db="EMBL/GenBank/DDBJ databases">
        <title>Genome Sequencing of Nocardia wallacei strain FMUON74 and assembly.</title>
        <authorList>
            <person name="Toyokawa M."/>
            <person name="Uesaka K."/>
        </authorList>
    </citation>
    <scope>NUCLEOTIDE SEQUENCE [LARGE SCALE GENOMIC DNA]</scope>
    <source>
        <strain evidence="2 3">FMUON74</strain>
    </source>
</reference>
<proteinExistence type="predicted"/>
<name>A0A7G1KCW4_9NOCA</name>
<dbReference type="InterPro" id="IPR016181">
    <property type="entry name" value="Acyl_CoA_acyltransferase"/>
</dbReference>
<evidence type="ECO:0000313" key="3">
    <source>
        <dbReference type="Proteomes" id="UP000516173"/>
    </source>
</evidence>
<dbReference type="PANTHER" id="PTHR43441">
    <property type="entry name" value="RIBOSOMAL-PROTEIN-SERINE ACETYLTRANSFERASE"/>
    <property type="match status" value="1"/>
</dbReference>
<keyword evidence="3" id="KW-1185">Reference proteome</keyword>
<dbReference type="Proteomes" id="UP000516173">
    <property type="component" value="Chromosome"/>
</dbReference>
<evidence type="ECO:0000313" key="2">
    <source>
        <dbReference type="EMBL" id="BCK52406.1"/>
    </source>
</evidence>
<dbReference type="GeneID" id="80344812"/>
<dbReference type="KEGG" id="nwl:NWFMUON74_01780"/>
<keyword evidence="2" id="KW-0808">Transferase</keyword>
<dbReference type="Pfam" id="PF13302">
    <property type="entry name" value="Acetyltransf_3"/>
    <property type="match status" value="1"/>
</dbReference>
<dbReference type="InterPro" id="IPR000182">
    <property type="entry name" value="GNAT_dom"/>
</dbReference>